<evidence type="ECO:0000259" key="1">
    <source>
        <dbReference type="PROSITE" id="PS50181"/>
    </source>
</evidence>
<feature type="domain" description="F-box" evidence="1">
    <location>
        <begin position="1"/>
        <end position="47"/>
    </location>
</feature>
<reference evidence="3" key="2">
    <citation type="submission" date="2015-01" db="EMBL/GenBank/DDBJ databases">
        <title>Evolutionary Origins and Diversification of the Mycorrhizal Mutualists.</title>
        <authorList>
            <consortium name="DOE Joint Genome Institute"/>
            <consortium name="Mycorrhizal Genomics Consortium"/>
            <person name="Kohler A."/>
            <person name="Kuo A."/>
            <person name="Nagy L.G."/>
            <person name="Floudas D."/>
            <person name="Copeland A."/>
            <person name="Barry K.W."/>
            <person name="Cichocki N."/>
            <person name="Veneault-Fourrey C."/>
            <person name="LaButti K."/>
            <person name="Lindquist E.A."/>
            <person name="Lipzen A."/>
            <person name="Lundell T."/>
            <person name="Morin E."/>
            <person name="Murat C."/>
            <person name="Riley R."/>
            <person name="Ohm R."/>
            <person name="Sun H."/>
            <person name="Tunlid A."/>
            <person name="Henrissat B."/>
            <person name="Grigoriev I.V."/>
            <person name="Hibbett D.S."/>
            <person name="Martin F."/>
        </authorList>
    </citation>
    <scope>NUCLEOTIDE SEQUENCE [LARGE SCALE GENOMIC DNA]</scope>
    <source>
        <strain evidence="3">ATCC 200175</strain>
    </source>
</reference>
<gene>
    <name evidence="2" type="ORF">PAXINDRAFT_80194</name>
</gene>
<reference evidence="2 3" key="1">
    <citation type="submission" date="2014-06" db="EMBL/GenBank/DDBJ databases">
        <authorList>
            <consortium name="DOE Joint Genome Institute"/>
            <person name="Kuo A."/>
            <person name="Kohler A."/>
            <person name="Nagy L.G."/>
            <person name="Floudas D."/>
            <person name="Copeland A."/>
            <person name="Barry K.W."/>
            <person name="Cichocki N."/>
            <person name="Veneault-Fourrey C."/>
            <person name="LaButti K."/>
            <person name="Lindquist E.A."/>
            <person name="Lipzen A."/>
            <person name="Lundell T."/>
            <person name="Morin E."/>
            <person name="Murat C."/>
            <person name="Sun H."/>
            <person name="Tunlid A."/>
            <person name="Henrissat B."/>
            <person name="Grigoriev I.V."/>
            <person name="Hibbett D.S."/>
            <person name="Martin F."/>
            <person name="Nordberg H.P."/>
            <person name="Cantor M.N."/>
            <person name="Hua S.X."/>
        </authorList>
    </citation>
    <scope>NUCLEOTIDE SEQUENCE [LARGE SCALE GENOMIC DNA]</scope>
    <source>
        <strain evidence="2 3">ATCC 200175</strain>
    </source>
</reference>
<dbReference type="AlphaFoldDB" id="A0A0C9TDY5"/>
<dbReference type="HOGENOM" id="CLU_059427_0_0_1"/>
<evidence type="ECO:0000313" key="3">
    <source>
        <dbReference type="Proteomes" id="UP000053647"/>
    </source>
</evidence>
<name>A0A0C9TDY5_PAXIN</name>
<accession>A0A0C9TDY5</accession>
<keyword evidence="3" id="KW-1185">Reference proteome</keyword>
<dbReference type="Proteomes" id="UP000053647">
    <property type="component" value="Unassembled WGS sequence"/>
</dbReference>
<dbReference type="InterPro" id="IPR011047">
    <property type="entry name" value="Quinoprotein_ADH-like_sf"/>
</dbReference>
<dbReference type="Pfam" id="PF12937">
    <property type="entry name" value="F-box-like"/>
    <property type="match status" value="1"/>
</dbReference>
<dbReference type="SUPFAM" id="SSF81383">
    <property type="entry name" value="F-box domain"/>
    <property type="match status" value="1"/>
</dbReference>
<protein>
    <recommendedName>
        <fullName evidence="1">F-box domain-containing protein</fullName>
    </recommendedName>
</protein>
<organism evidence="2 3">
    <name type="scientific">Paxillus involutus ATCC 200175</name>
    <dbReference type="NCBI Taxonomy" id="664439"/>
    <lineage>
        <taxon>Eukaryota</taxon>
        <taxon>Fungi</taxon>
        <taxon>Dikarya</taxon>
        <taxon>Basidiomycota</taxon>
        <taxon>Agaricomycotina</taxon>
        <taxon>Agaricomycetes</taxon>
        <taxon>Agaricomycetidae</taxon>
        <taxon>Boletales</taxon>
        <taxon>Paxilineae</taxon>
        <taxon>Paxillaceae</taxon>
        <taxon>Paxillus</taxon>
    </lineage>
</organism>
<dbReference type="PROSITE" id="PS50181">
    <property type="entry name" value="FBOX"/>
    <property type="match status" value="1"/>
</dbReference>
<dbReference type="InterPro" id="IPR036047">
    <property type="entry name" value="F-box-like_dom_sf"/>
</dbReference>
<sequence length="399" mass="45228">MLQLLPPEIALDTLSYLPLQSLYSSALVSRNWNALIAINEATVYRNAALLHRFVPEGDLRADSVSPNPKFTRINWKSYCQRQLMIERGWHGKAPSTVREFTATGAAVHRIKTDEEYGFVITTCQTGGLSVTDARDNRVLWALPPSHVVEYAHCEYDRGYIIFNRHDNCKEVWRRSIDVGDDQVSATSPPDNRMLQSSTEATARFLTAADRRGHFRAWALLQMPEITRAFRFSYPTMLASATNNAYIWDVPRSRLVEVIRDIQRPRNGSIMGRINYVEVNDHYAFICGSTQLRIFSREGGALVYHLSTKDLPDMAWDVLRPEGESGGASSSILEPQTLHKSHHDPSWTPMGEFMACVYCEFRSADPKVANGLRSFSTCLSVWERPRGSHIIRQGSHHPCL</sequence>
<proteinExistence type="predicted"/>
<dbReference type="OrthoDB" id="550575at2759"/>
<dbReference type="Gene3D" id="1.20.1280.50">
    <property type="match status" value="1"/>
</dbReference>
<dbReference type="EMBL" id="KN819348">
    <property type="protein sequence ID" value="KIJ13815.1"/>
    <property type="molecule type" value="Genomic_DNA"/>
</dbReference>
<dbReference type="SUPFAM" id="SSF50998">
    <property type="entry name" value="Quinoprotein alcohol dehydrogenase-like"/>
    <property type="match status" value="1"/>
</dbReference>
<dbReference type="InterPro" id="IPR001810">
    <property type="entry name" value="F-box_dom"/>
</dbReference>
<evidence type="ECO:0000313" key="2">
    <source>
        <dbReference type="EMBL" id="KIJ13815.1"/>
    </source>
</evidence>